<accession>A0A127VAE8</accession>
<proteinExistence type="predicted"/>
<dbReference type="KEGG" id="pcm:AY601_1265"/>
<organism evidence="1 2">
    <name type="scientific">Pedobacter cryoconitis</name>
    <dbReference type="NCBI Taxonomy" id="188932"/>
    <lineage>
        <taxon>Bacteria</taxon>
        <taxon>Pseudomonadati</taxon>
        <taxon>Bacteroidota</taxon>
        <taxon>Sphingobacteriia</taxon>
        <taxon>Sphingobacteriales</taxon>
        <taxon>Sphingobacteriaceae</taxon>
        <taxon>Pedobacter</taxon>
    </lineage>
</organism>
<name>A0A127VAE8_9SPHI</name>
<gene>
    <name evidence="1" type="ORF">AY601_1265</name>
</gene>
<protein>
    <submittedName>
        <fullName evidence="1">Short chain dehydrogenase</fullName>
    </submittedName>
</protein>
<sequence length="427" mass="49040">MNKYLAFSIIAMMMVGCSGEQTDQLLLEKDRLGLVKSLTSDKIIFWKFAKLGVRASAVKDTMMPEYRDHAKELRAVSGIIDKMGTGKNNISLVDAALLYRDYSKIKSFVIKTDEDIFPPLLDGIQPKTAPLHRSEADKMVLQNGEHAILSMLALAAKDLGMEISLYECSKTQPDKLPDGEIKTLLQFVRGLLFFTNKFYYLSEDEIGNNIKWLDKQQKVDLPYTRAFFKWGKFNNEQTHVAFHGLNHVFRGLDRLMMKRDIDETRALDDFEVFLADAHQLGIQNETVWSIESFVYIKRGKNEQAIASLNKLKKSPLLSDSERESIQQSIEYLNKREPDAKLSGVYDKFFIGKIATRQMLVVLAKIDWRTFLKEHNIVQTDKMFDTIDRFEVVNAELQKMSDPKSIIQKGNELKDKSKKLLNTIPDLF</sequence>
<dbReference type="PATRIC" id="fig|188932.3.peg.1316"/>
<dbReference type="RefSeq" id="WP_068398019.1">
    <property type="nucleotide sequence ID" value="NZ_CP014504.1"/>
</dbReference>
<keyword evidence="2" id="KW-1185">Reference proteome</keyword>
<evidence type="ECO:0000313" key="2">
    <source>
        <dbReference type="Proteomes" id="UP000071561"/>
    </source>
</evidence>
<reference evidence="1 2" key="1">
    <citation type="submission" date="2016-03" db="EMBL/GenBank/DDBJ databases">
        <title>Complete genome sequence of Pedobacter cryoconitis PAMC 27485.</title>
        <authorList>
            <person name="Lee J."/>
            <person name="Kim O.-S."/>
        </authorList>
    </citation>
    <scope>NUCLEOTIDE SEQUENCE [LARGE SCALE GENOMIC DNA]</scope>
    <source>
        <strain evidence="1 2">PAMC 27485</strain>
    </source>
</reference>
<dbReference type="PROSITE" id="PS51257">
    <property type="entry name" value="PROKAR_LIPOPROTEIN"/>
    <property type="match status" value="1"/>
</dbReference>
<dbReference type="EMBL" id="CP014504">
    <property type="protein sequence ID" value="AMP98187.1"/>
    <property type="molecule type" value="Genomic_DNA"/>
</dbReference>
<dbReference type="Proteomes" id="UP000071561">
    <property type="component" value="Chromosome"/>
</dbReference>
<evidence type="ECO:0000313" key="1">
    <source>
        <dbReference type="EMBL" id="AMP98187.1"/>
    </source>
</evidence>
<dbReference type="AlphaFoldDB" id="A0A127VAE8"/>
<dbReference type="OrthoDB" id="742084at2"/>